<proteinExistence type="predicted"/>
<dbReference type="Proteomes" id="UP000238312">
    <property type="component" value="Unassembled WGS sequence"/>
</dbReference>
<dbReference type="RefSeq" id="WP_146178663.1">
    <property type="nucleotide sequence ID" value="NZ_PVNG01000039.1"/>
</dbReference>
<organism evidence="3 4">
    <name type="scientific">Nonomuraea fuscirosea</name>
    <dbReference type="NCBI Taxonomy" id="1291556"/>
    <lineage>
        <taxon>Bacteria</taxon>
        <taxon>Bacillati</taxon>
        <taxon>Actinomycetota</taxon>
        <taxon>Actinomycetes</taxon>
        <taxon>Streptosporangiales</taxon>
        <taxon>Streptosporangiaceae</taxon>
        <taxon>Nonomuraea</taxon>
    </lineage>
</organism>
<dbReference type="SUPFAM" id="SSF81606">
    <property type="entry name" value="PP2C-like"/>
    <property type="match status" value="1"/>
</dbReference>
<evidence type="ECO:0000256" key="1">
    <source>
        <dbReference type="SAM" id="MobiDB-lite"/>
    </source>
</evidence>
<gene>
    <name evidence="3" type="ORF">B0I32_13944</name>
</gene>
<evidence type="ECO:0000313" key="3">
    <source>
        <dbReference type="EMBL" id="PRX48951.1"/>
    </source>
</evidence>
<reference evidence="3 4" key="1">
    <citation type="submission" date="2018-03" db="EMBL/GenBank/DDBJ databases">
        <title>Genomic Encyclopedia of Type Strains, Phase III (KMG-III): the genomes of soil and plant-associated and newly described type strains.</title>
        <authorList>
            <person name="Whitman W."/>
        </authorList>
    </citation>
    <scope>NUCLEOTIDE SEQUENCE [LARGE SCALE GENOMIC DNA]</scope>
    <source>
        <strain evidence="3 4">CGMCC 4.7104</strain>
    </source>
</reference>
<dbReference type="SMART" id="SM00331">
    <property type="entry name" value="PP2C_SIG"/>
    <property type="match status" value="1"/>
</dbReference>
<dbReference type="OrthoDB" id="9801841at2"/>
<dbReference type="PROSITE" id="PS51746">
    <property type="entry name" value="PPM_2"/>
    <property type="match status" value="1"/>
</dbReference>
<dbReference type="Gene3D" id="3.60.40.10">
    <property type="entry name" value="PPM-type phosphatase domain"/>
    <property type="match status" value="1"/>
</dbReference>
<dbReference type="SMART" id="SM00332">
    <property type="entry name" value="PP2Cc"/>
    <property type="match status" value="1"/>
</dbReference>
<evidence type="ECO:0000259" key="2">
    <source>
        <dbReference type="PROSITE" id="PS51746"/>
    </source>
</evidence>
<sequence>MTPPLLVEPLVGWPQRMAAGEAYLVTVDLRIAEGSGPWEYDPEEFVYLCMLDGEDDLSVEAVDDAAVILHRFGGSYGPARFLVTAGFGSGERRLWLNITSETGALVCSATLPVAVEDDDPDATQPVRFATIRTPPPALIEPEPEPEPPPSSSPSSVPDRRPKATVGLRYALASDVGLLEEGNKDAGYASPHVFAVADGNDPHGALASAEAIEQFAFLDTNPMTDDLLNTTDDLLNTVEAAARNANRRLHDMVSSNPDLRGMATSLTGMLWSGSQFTLVHTGMTRAYLLREKDLYQITHDHTLVQSLVDEGRITLEEAQSHPQYDVLLRSLDGGPEVDPDLTLREARVGDRYLLCTRGLWSLVSPEGIYNALTAEYEPEETVRRLIELARQGGGAYNITCCVLDVVEASPKELLGYSAIKVTGQEQRS</sequence>
<accession>A0A2T0LXV8</accession>
<dbReference type="AlphaFoldDB" id="A0A2T0LXV8"/>
<feature type="domain" description="PPM-type phosphatase" evidence="2">
    <location>
        <begin position="168"/>
        <end position="404"/>
    </location>
</feature>
<name>A0A2T0LXV8_9ACTN</name>
<keyword evidence="4" id="KW-1185">Reference proteome</keyword>
<evidence type="ECO:0000313" key="4">
    <source>
        <dbReference type="Proteomes" id="UP000238312"/>
    </source>
</evidence>
<dbReference type="InterPro" id="IPR001932">
    <property type="entry name" value="PPM-type_phosphatase-like_dom"/>
</dbReference>
<protein>
    <submittedName>
        <fullName evidence="3">Serine/threonine protein phosphatase PrpC</fullName>
    </submittedName>
</protein>
<dbReference type="EMBL" id="PVNG01000039">
    <property type="protein sequence ID" value="PRX48951.1"/>
    <property type="molecule type" value="Genomic_DNA"/>
</dbReference>
<comment type="caution">
    <text evidence="3">The sequence shown here is derived from an EMBL/GenBank/DDBJ whole genome shotgun (WGS) entry which is preliminary data.</text>
</comment>
<dbReference type="InterPro" id="IPR036457">
    <property type="entry name" value="PPM-type-like_dom_sf"/>
</dbReference>
<dbReference type="CDD" id="cd00143">
    <property type="entry name" value="PP2Cc"/>
    <property type="match status" value="1"/>
</dbReference>
<feature type="region of interest" description="Disordered" evidence="1">
    <location>
        <begin position="133"/>
        <end position="161"/>
    </location>
</feature>